<dbReference type="InterPro" id="IPR000795">
    <property type="entry name" value="T_Tr_GTP-bd_dom"/>
</dbReference>
<protein>
    <submittedName>
        <fullName evidence="3">Uncharacterized protein</fullName>
    </submittedName>
</protein>
<dbReference type="InterPro" id="IPR050055">
    <property type="entry name" value="EF-Tu_GTPase"/>
</dbReference>
<dbReference type="PANTHER" id="PTHR43721">
    <property type="entry name" value="ELONGATION FACTOR TU-RELATED"/>
    <property type="match status" value="1"/>
</dbReference>
<dbReference type="PANTHER" id="PTHR43721:SF5">
    <property type="entry name" value="ELONGATION FACTOR TU, CHLOROPLASTIC"/>
    <property type="match status" value="1"/>
</dbReference>
<dbReference type="Pfam" id="PF03143">
    <property type="entry name" value="GTP_EFTU_D3"/>
    <property type="match status" value="1"/>
</dbReference>
<keyword evidence="4" id="KW-1185">Reference proteome</keyword>
<dbReference type="InterPro" id="IPR027417">
    <property type="entry name" value="P-loop_NTPase"/>
</dbReference>
<comment type="caution">
    <text evidence="3">The sequence shown here is derived from an EMBL/GenBank/DDBJ whole genome shotgun (WGS) entry which is preliminary data.</text>
</comment>
<dbReference type="SUPFAM" id="SSF50447">
    <property type="entry name" value="Translation proteins"/>
    <property type="match status" value="1"/>
</dbReference>
<reference evidence="3 4" key="1">
    <citation type="journal article" date="2024" name="G3 (Bethesda)">
        <title>Genome assembly of Hibiscus sabdariffa L. provides insights into metabolisms of medicinal natural products.</title>
        <authorList>
            <person name="Kim T."/>
        </authorList>
    </citation>
    <scope>NUCLEOTIDE SEQUENCE [LARGE SCALE GENOMIC DNA]</scope>
    <source>
        <strain evidence="3">TK-2024</strain>
        <tissue evidence="3">Old leaves</tissue>
    </source>
</reference>
<accession>A0ABR2AV55</accession>
<dbReference type="Gene3D" id="2.40.30.10">
    <property type="entry name" value="Translation factors"/>
    <property type="match status" value="1"/>
</dbReference>
<gene>
    <name evidence="3" type="ORF">V6N12_001365</name>
</gene>
<dbReference type="Gene3D" id="3.40.50.300">
    <property type="entry name" value="P-loop containing nucleotide triphosphate hydrolases"/>
    <property type="match status" value="1"/>
</dbReference>
<dbReference type="Proteomes" id="UP001472677">
    <property type="component" value="Unassembled WGS sequence"/>
</dbReference>
<feature type="domain" description="Translation elongation factor EFTu/EF1A C-terminal" evidence="2">
    <location>
        <begin position="257"/>
        <end position="317"/>
    </location>
</feature>
<dbReference type="Pfam" id="PF00009">
    <property type="entry name" value="GTP_EFTU"/>
    <property type="match status" value="1"/>
</dbReference>
<evidence type="ECO:0000259" key="1">
    <source>
        <dbReference type="Pfam" id="PF00009"/>
    </source>
</evidence>
<sequence length="317" mass="35528">MGKKGAQLKKHSITALIKEKIKKYQWDDDREVILGSISHFDNGKATLTAALTMYFASTGKRSSHYDKIDVAPKEHARGNVISSVKYETKNRHYVHVDFYGHADYVMTMITGAQRCLDGRFHLASEALMAKLGIPRGVNQWIDKISELMDVVDCHIHFQECKTCLPFLLAVEDVSFINSIPDGGTVVTDCIETSTIKVGEMVGIVGMKDTMNTTAIGVKMHQRTIESATAGDKVHLYLKGLQREDTQRGMVLAKLGTINPYTMFTAILCVFKKKDGGEDSPFFAGYKPDQFRMRTINVTENETVTMNDKDEEIKMIMP</sequence>
<evidence type="ECO:0000259" key="2">
    <source>
        <dbReference type="Pfam" id="PF03143"/>
    </source>
</evidence>
<proteinExistence type="predicted"/>
<dbReference type="EMBL" id="JBBPBM010000282">
    <property type="protein sequence ID" value="KAK8498007.1"/>
    <property type="molecule type" value="Genomic_DNA"/>
</dbReference>
<dbReference type="InterPro" id="IPR009000">
    <property type="entry name" value="Transl_B-barrel_sf"/>
</dbReference>
<evidence type="ECO:0000313" key="4">
    <source>
        <dbReference type="Proteomes" id="UP001472677"/>
    </source>
</evidence>
<dbReference type="SUPFAM" id="SSF52540">
    <property type="entry name" value="P-loop containing nucleoside triphosphate hydrolases"/>
    <property type="match status" value="1"/>
</dbReference>
<organism evidence="3 4">
    <name type="scientific">Hibiscus sabdariffa</name>
    <name type="common">roselle</name>
    <dbReference type="NCBI Taxonomy" id="183260"/>
    <lineage>
        <taxon>Eukaryota</taxon>
        <taxon>Viridiplantae</taxon>
        <taxon>Streptophyta</taxon>
        <taxon>Embryophyta</taxon>
        <taxon>Tracheophyta</taxon>
        <taxon>Spermatophyta</taxon>
        <taxon>Magnoliopsida</taxon>
        <taxon>eudicotyledons</taxon>
        <taxon>Gunneridae</taxon>
        <taxon>Pentapetalae</taxon>
        <taxon>rosids</taxon>
        <taxon>malvids</taxon>
        <taxon>Malvales</taxon>
        <taxon>Malvaceae</taxon>
        <taxon>Malvoideae</taxon>
        <taxon>Hibiscus</taxon>
    </lineage>
</organism>
<evidence type="ECO:0000313" key="3">
    <source>
        <dbReference type="EMBL" id="KAK8498007.1"/>
    </source>
</evidence>
<feature type="domain" description="Tr-type G" evidence="1">
    <location>
        <begin position="32"/>
        <end position="115"/>
    </location>
</feature>
<name>A0ABR2AV55_9ROSI</name>
<dbReference type="InterPro" id="IPR004160">
    <property type="entry name" value="Transl_elong_EFTu/EF1A_C"/>
</dbReference>